<accession>X1HA55</accession>
<dbReference type="EMBL" id="BARU01016901">
    <property type="protein sequence ID" value="GAH53945.1"/>
    <property type="molecule type" value="Genomic_DNA"/>
</dbReference>
<organism evidence="1">
    <name type="scientific">marine sediment metagenome</name>
    <dbReference type="NCBI Taxonomy" id="412755"/>
    <lineage>
        <taxon>unclassified sequences</taxon>
        <taxon>metagenomes</taxon>
        <taxon>ecological metagenomes</taxon>
    </lineage>
</organism>
<sequence length="46" mass="5410">MSECELIERIDVLKASEAIIRAERQELEKKVRHMIFERLLIRGAEG</sequence>
<gene>
    <name evidence="1" type="ORF">S03H2_28061</name>
</gene>
<reference evidence="1" key="1">
    <citation type="journal article" date="2014" name="Front. Microbiol.">
        <title>High frequency of phylogenetically diverse reductive dehalogenase-homologous genes in deep subseafloor sedimentary metagenomes.</title>
        <authorList>
            <person name="Kawai M."/>
            <person name="Futagami T."/>
            <person name="Toyoda A."/>
            <person name="Takaki Y."/>
            <person name="Nishi S."/>
            <person name="Hori S."/>
            <person name="Arai W."/>
            <person name="Tsubouchi T."/>
            <person name="Morono Y."/>
            <person name="Uchiyama I."/>
            <person name="Ito T."/>
            <person name="Fujiyama A."/>
            <person name="Inagaki F."/>
            <person name="Takami H."/>
        </authorList>
    </citation>
    <scope>NUCLEOTIDE SEQUENCE</scope>
    <source>
        <strain evidence="1">Expedition CK06-06</strain>
    </source>
</reference>
<proteinExistence type="predicted"/>
<dbReference type="AlphaFoldDB" id="X1HA55"/>
<comment type="caution">
    <text evidence="1">The sequence shown here is derived from an EMBL/GenBank/DDBJ whole genome shotgun (WGS) entry which is preliminary data.</text>
</comment>
<name>X1HA55_9ZZZZ</name>
<protein>
    <submittedName>
        <fullName evidence="1">Uncharacterized protein</fullName>
    </submittedName>
</protein>
<evidence type="ECO:0000313" key="1">
    <source>
        <dbReference type="EMBL" id="GAH53945.1"/>
    </source>
</evidence>